<gene>
    <name evidence="2" type="ORF">ON753_24200</name>
</gene>
<feature type="chain" id="PRO_5045053145" evidence="1">
    <location>
        <begin position="21"/>
        <end position="151"/>
    </location>
</feature>
<organism evidence="2 3">
    <name type="scientific">Roseibium salinum</name>
    <dbReference type="NCBI Taxonomy" id="1604349"/>
    <lineage>
        <taxon>Bacteria</taxon>
        <taxon>Pseudomonadati</taxon>
        <taxon>Pseudomonadota</taxon>
        <taxon>Alphaproteobacteria</taxon>
        <taxon>Hyphomicrobiales</taxon>
        <taxon>Stappiaceae</taxon>
        <taxon>Roseibium</taxon>
    </lineage>
</organism>
<dbReference type="RefSeq" id="WP_265966334.1">
    <property type="nucleotide sequence ID" value="NZ_JAPEVI010000003.1"/>
</dbReference>
<sequence>MCPSLVLAVLLCVFAGNSLARPQVFVPDPITGYAIGGHDPVSFFVDGHPRKGSREHQFEWGGAEWIFVNKGNLAAFKRDPEIYAPLFAGCGGYALSEGFATTGNPFIYAVVDGRLVFFHSVVNRFLFLVNGTQLMKTAQENAAKVGCAPEQ</sequence>
<name>A0ABT3R8P2_9HYPH</name>
<proteinExistence type="predicted"/>
<keyword evidence="1" id="KW-0732">Signal</keyword>
<feature type="signal peptide" evidence="1">
    <location>
        <begin position="1"/>
        <end position="20"/>
    </location>
</feature>
<comment type="caution">
    <text evidence="2">The sequence shown here is derived from an EMBL/GenBank/DDBJ whole genome shotgun (WGS) entry which is preliminary data.</text>
</comment>
<protein>
    <submittedName>
        <fullName evidence="2">Twin-arginine translocation pathway signal protein</fullName>
    </submittedName>
</protein>
<keyword evidence="3" id="KW-1185">Reference proteome</keyword>
<accession>A0ABT3R8P2</accession>
<dbReference type="Proteomes" id="UP001300261">
    <property type="component" value="Unassembled WGS sequence"/>
</dbReference>
<evidence type="ECO:0000256" key="1">
    <source>
        <dbReference type="SAM" id="SignalP"/>
    </source>
</evidence>
<reference evidence="2 3" key="1">
    <citation type="journal article" date="2016" name="Int. J. Syst. Evol. Microbiol.">
        <title>Labrenzia salina sp. nov., isolated from the rhizosphere of the halophyte Arthrocnemum macrostachyum.</title>
        <authorList>
            <person name="Camacho M."/>
            <person name="Redondo-Gomez S."/>
            <person name="Rodriguez-Llorente I."/>
            <person name="Rohde M."/>
            <person name="Sproer C."/>
            <person name="Schumann P."/>
            <person name="Klenk H.P."/>
            <person name="Montero-Calasanz M.D.C."/>
        </authorList>
    </citation>
    <scope>NUCLEOTIDE SEQUENCE [LARGE SCALE GENOMIC DNA]</scope>
    <source>
        <strain evidence="2 3">DSM 29163</strain>
    </source>
</reference>
<evidence type="ECO:0000313" key="2">
    <source>
        <dbReference type="EMBL" id="MCX2725420.1"/>
    </source>
</evidence>
<dbReference type="EMBL" id="JAPEVI010000003">
    <property type="protein sequence ID" value="MCX2725420.1"/>
    <property type="molecule type" value="Genomic_DNA"/>
</dbReference>
<dbReference type="NCBIfam" id="NF041384">
    <property type="entry name" value="YHS_seleno_dom"/>
    <property type="match status" value="1"/>
</dbReference>
<evidence type="ECO:0000313" key="3">
    <source>
        <dbReference type="Proteomes" id="UP001300261"/>
    </source>
</evidence>